<keyword evidence="11" id="KW-1185">Reference proteome</keyword>
<feature type="region of interest" description="Disordered" evidence="8">
    <location>
        <begin position="1104"/>
        <end position="1129"/>
    </location>
</feature>
<feature type="compositionally biased region" description="Gly residues" evidence="8">
    <location>
        <begin position="401"/>
        <end position="419"/>
    </location>
</feature>
<dbReference type="EMBL" id="BRXU01000001">
    <property type="protein sequence ID" value="GLC47859.1"/>
    <property type="molecule type" value="Genomic_DNA"/>
</dbReference>
<dbReference type="CDD" id="cd07302">
    <property type="entry name" value="CHD"/>
    <property type="match status" value="1"/>
</dbReference>
<dbReference type="Proteomes" id="UP001165080">
    <property type="component" value="Unassembled WGS sequence"/>
</dbReference>
<evidence type="ECO:0000256" key="4">
    <source>
        <dbReference type="ARBA" id="ARBA00022989"/>
    </source>
</evidence>
<evidence type="ECO:0000256" key="6">
    <source>
        <dbReference type="ARBA" id="ARBA00023239"/>
    </source>
</evidence>
<evidence type="ECO:0000256" key="5">
    <source>
        <dbReference type="ARBA" id="ARBA00023136"/>
    </source>
</evidence>
<protein>
    <recommendedName>
        <fullName evidence="9">Guanylate cyclase domain-containing protein</fullName>
    </recommendedName>
</protein>
<keyword evidence="5" id="KW-0472">Membrane</keyword>
<keyword evidence="2" id="KW-0812">Transmembrane</keyword>
<evidence type="ECO:0000313" key="10">
    <source>
        <dbReference type="EMBL" id="GLC47859.1"/>
    </source>
</evidence>
<dbReference type="PROSITE" id="PS50125">
    <property type="entry name" value="GUANYLATE_CYCLASE_2"/>
    <property type="match status" value="1"/>
</dbReference>
<keyword evidence="6 7" id="KW-0456">Lyase</keyword>
<keyword evidence="3" id="KW-0547">Nucleotide-binding</keyword>
<keyword evidence="4" id="KW-1133">Transmembrane helix</keyword>
<dbReference type="GO" id="GO:0001653">
    <property type="term" value="F:peptide receptor activity"/>
    <property type="evidence" value="ECO:0007669"/>
    <property type="project" value="TreeGrafter"/>
</dbReference>
<gene>
    <name evidence="10" type="primary">PLEST000562</name>
    <name evidence="10" type="ORF">PLESTB_000033200</name>
</gene>
<dbReference type="GO" id="GO:0004016">
    <property type="term" value="F:adenylate cyclase activity"/>
    <property type="evidence" value="ECO:0007669"/>
    <property type="project" value="TreeGrafter"/>
</dbReference>
<evidence type="ECO:0000256" key="8">
    <source>
        <dbReference type="SAM" id="MobiDB-lite"/>
    </source>
</evidence>
<evidence type="ECO:0000256" key="1">
    <source>
        <dbReference type="ARBA" id="ARBA00004370"/>
    </source>
</evidence>
<dbReference type="PROSITE" id="PS00452">
    <property type="entry name" value="GUANYLATE_CYCLASE_1"/>
    <property type="match status" value="1"/>
</dbReference>
<dbReference type="InterPro" id="IPR029787">
    <property type="entry name" value="Nucleotide_cyclase"/>
</dbReference>
<proteinExistence type="inferred from homology"/>
<evidence type="ECO:0000256" key="3">
    <source>
        <dbReference type="ARBA" id="ARBA00022741"/>
    </source>
</evidence>
<feature type="region of interest" description="Disordered" evidence="8">
    <location>
        <begin position="624"/>
        <end position="643"/>
    </location>
</feature>
<evidence type="ECO:0000256" key="2">
    <source>
        <dbReference type="ARBA" id="ARBA00022692"/>
    </source>
</evidence>
<dbReference type="InterPro" id="IPR018297">
    <property type="entry name" value="A/G_cyclase_CS"/>
</dbReference>
<sequence>MWLCGLRRSRRCYSEQKEQSPLGGPVDVQHGAKPAAKELATRFSDASSPEDKAAGASPTALSGGGLKPSPQSGKPAALVRQPEADTAGLYIPNEENEGEGRVALGQRFNSERDAGNTILRTVLNQLCYPVTLIDSNAAVILQNDASRRLWGDLVSCDAAGKITAHASSSVTSSFATSMLSGACLSPLAVLFASDRDAYVEALQELDEGRVWRGLLQMPPAVMLQALPSAPSEGFVRQACSPAPPPLPNLLMALRSRCTHPAFQSLSGPGPSPDPFGSRAREPSVSKPAASGTAAVAASTATAGPVPGALNAAAASVADPAQRPTSSRPARRDSVLLLTGGALSTDHGVEPGFAILESDVSACLDTHPVSRECRLSTPRSRASAASRGLPPSLLISHVSGCGPAGGGSGGGGPDGGGGAVEEGLVHVEMEPVAAACAAAAAAAVEEADGRQGRQSGGFLPGVAAAAADGAPSAASPLLPLQHAFSNAGDSWASPSDGGLPSEAAPADGYGSDADLQGTDAAAVAVAAPLAPPSQPLLVAAGRRSASATAVVALADATGAGADAAAPTHPPLSRWMGGTTSPAASFSEEPTHIISWPEARNAKAAGPRSASILKVHQSHVAAAMPSPAAAAGSMPPPGSSRAKGGLESAVFRASAAILGPAEGGFGSVRPASLQSGACSQSQARQQQQQQQQHQALMAEGLSTSTLGTLVRGSGRRLPRRTATAAVLLGAHHSSFSIPRVQPAMLQSYGESWTDGPLQDEMSTASGRGNNLAGGGHGGGAVSGNVPKINESQYAANAIDNFHRYQHQNQQQEPQHPRLLSQPHSQVRRRSLAAPLPLEVPGSSPGELISSQRANSLSPRGSLSPLPVAAAEAAGVPAWPLLFGAAGGSTNPHSSALNVAPGDRNAPLSANGSRLLNLGSASASQAASAGSRGDSAVLLVSAATNAIGGGGGANNPRPTSAMHRLLNMAFSVASSQQQLPIIGSPTQRSSLLEGIAGVSAAAAAAGSAAGGGGTAQEAGGGGGSGGSGGWPVAPGSQSTSSSVPRATRFGISVSLPVQLPPQPQPPPQPRAPLAVVAAAAPLVVLLAPQLGTREDMMETATLFRNMPQQQRSVGSGGYSESEGGSQMASHTAVPLPRDVDAERPSGRAGFVINGGSSRAATAATAHGLPRVAQLGVSGAAGGGGGGELTFANSNAPARMSTSALERLLDTQLTGSTSGPVPLGDLLNTQASGGGGGTSGARAVRRAAPDTALSTGATGAMRGDACSAVLCTLPSEQEACVEEEVAGTEAEPEAEPPLPPPPLPAAPHAQWYEVTLSKFTHPTLHTPVVMMVQNDVSARVWAERQVAVVMEAEHSLLENIFPTHVLEHIAATAAQAAQDEGTQWTAAAAARGRPSSPGMCPTAVAAQGATAAAAAAPCHPPAPPLPGPSAVHITGDTFLHLATSHSALTLLFCDIQGFTTMCNSVRPAIVMAFLNDLYTRLDAMLDVYGVYKVETIGDCYVAAGGLMKVDEETGAVTVRSDDVDPQHAYRTVQFAKALLRAASAVRLPTSGEPVRLRVGIHSGPAMSGVVGTRMPRFCLFGDTINTASRMESTGRPGAIHVSAATRELVPEEPWEPTGGVEVGARARACVRRPGGSEGVSGRRRSNPAGWAACSISMLQGPACRGRPCGHGGGAVGCSAAAQRTTADLLLTVFARGRSYYGTVVPGC</sequence>
<comment type="similarity">
    <text evidence="7">Belongs to the adenylyl cyclase class-4/guanylyl cyclase family.</text>
</comment>
<accession>A0A9W6B8L8</accession>
<feature type="region of interest" description="Disordered" evidence="8">
    <location>
        <begin position="399"/>
        <end position="419"/>
    </location>
</feature>
<evidence type="ECO:0000313" key="11">
    <source>
        <dbReference type="Proteomes" id="UP001165080"/>
    </source>
</evidence>
<feature type="region of interest" description="Disordered" evidence="8">
    <location>
        <begin position="1209"/>
        <end position="1243"/>
    </location>
</feature>
<feature type="region of interest" description="Disordered" evidence="8">
    <location>
        <begin position="804"/>
        <end position="858"/>
    </location>
</feature>
<feature type="compositionally biased region" description="Low complexity" evidence="8">
    <location>
        <begin position="674"/>
        <end position="693"/>
    </location>
</feature>
<comment type="subcellular location">
    <subcellularLocation>
        <location evidence="1">Membrane</location>
    </subcellularLocation>
</comment>
<feature type="region of interest" description="Disordered" evidence="8">
    <location>
        <begin position="1004"/>
        <end position="1041"/>
    </location>
</feature>
<dbReference type="GO" id="GO:0035556">
    <property type="term" value="P:intracellular signal transduction"/>
    <property type="evidence" value="ECO:0007669"/>
    <property type="project" value="InterPro"/>
</dbReference>
<feature type="region of interest" description="Disordered" evidence="8">
    <location>
        <begin position="261"/>
        <end position="290"/>
    </location>
</feature>
<dbReference type="PANTHER" id="PTHR11920:SF335">
    <property type="entry name" value="GUANYLATE CYCLASE"/>
    <property type="match status" value="1"/>
</dbReference>
<feature type="compositionally biased region" description="Polar residues" evidence="8">
    <location>
        <begin position="1032"/>
        <end position="1041"/>
    </location>
</feature>
<dbReference type="InterPro" id="IPR050401">
    <property type="entry name" value="Cyclic_nucleotide_synthase"/>
</dbReference>
<evidence type="ECO:0000256" key="7">
    <source>
        <dbReference type="RuleBase" id="RU000405"/>
    </source>
</evidence>
<dbReference type="Pfam" id="PF00211">
    <property type="entry name" value="Guanylate_cyc"/>
    <property type="match status" value="1"/>
</dbReference>
<dbReference type="GO" id="GO:0007168">
    <property type="term" value="P:receptor guanylyl cyclase signaling pathway"/>
    <property type="evidence" value="ECO:0007669"/>
    <property type="project" value="TreeGrafter"/>
</dbReference>
<feature type="region of interest" description="Disordered" evidence="8">
    <location>
        <begin position="12"/>
        <end position="79"/>
    </location>
</feature>
<name>A0A9W6B8L8_9CHLO</name>
<comment type="caution">
    <text evidence="10">The sequence shown here is derived from an EMBL/GenBank/DDBJ whole genome shotgun (WGS) entry which is preliminary data.</text>
</comment>
<dbReference type="SMART" id="SM00044">
    <property type="entry name" value="CYCc"/>
    <property type="match status" value="1"/>
</dbReference>
<feature type="region of interest" description="Disordered" evidence="8">
    <location>
        <begin position="674"/>
        <end position="694"/>
    </location>
</feature>
<organism evidence="10 11">
    <name type="scientific">Pleodorina starrii</name>
    <dbReference type="NCBI Taxonomy" id="330485"/>
    <lineage>
        <taxon>Eukaryota</taxon>
        <taxon>Viridiplantae</taxon>
        <taxon>Chlorophyta</taxon>
        <taxon>core chlorophytes</taxon>
        <taxon>Chlorophyceae</taxon>
        <taxon>CS clade</taxon>
        <taxon>Chlamydomonadales</taxon>
        <taxon>Volvocaceae</taxon>
        <taxon>Pleodorina</taxon>
    </lineage>
</organism>
<evidence type="ECO:0000259" key="9">
    <source>
        <dbReference type="PROSITE" id="PS50125"/>
    </source>
</evidence>
<dbReference type="InterPro" id="IPR001054">
    <property type="entry name" value="A/G_cyclase"/>
</dbReference>
<dbReference type="PANTHER" id="PTHR11920">
    <property type="entry name" value="GUANYLYL CYCLASE"/>
    <property type="match status" value="1"/>
</dbReference>
<dbReference type="Gene3D" id="3.30.70.1230">
    <property type="entry name" value="Nucleotide cyclase"/>
    <property type="match status" value="1"/>
</dbReference>
<feature type="compositionally biased region" description="Gly residues" evidence="8">
    <location>
        <begin position="1005"/>
        <end position="1026"/>
    </location>
</feature>
<dbReference type="GO" id="GO:0000166">
    <property type="term" value="F:nucleotide binding"/>
    <property type="evidence" value="ECO:0007669"/>
    <property type="project" value="UniProtKB-KW"/>
</dbReference>
<feature type="region of interest" description="Disordered" evidence="8">
    <location>
        <begin position="487"/>
        <end position="506"/>
    </location>
</feature>
<dbReference type="GO" id="GO:0004383">
    <property type="term" value="F:guanylate cyclase activity"/>
    <property type="evidence" value="ECO:0007669"/>
    <property type="project" value="TreeGrafter"/>
</dbReference>
<dbReference type="SUPFAM" id="SSF55073">
    <property type="entry name" value="Nucleotide cyclase"/>
    <property type="match status" value="1"/>
</dbReference>
<reference evidence="10 11" key="1">
    <citation type="journal article" date="2023" name="Commun. Biol.">
        <title>Reorganization of the ancestral sex-determining regions during the evolution of trioecy in Pleodorina starrii.</title>
        <authorList>
            <person name="Takahashi K."/>
            <person name="Suzuki S."/>
            <person name="Kawai-Toyooka H."/>
            <person name="Yamamoto K."/>
            <person name="Hamaji T."/>
            <person name="Ootsuki R."/>
            <person name="Yamaguchi H."/>
            <person name="Kawachi M."/>
            <person name="Higashiyama T."/>
            <person name="Nozaki H."/>
        </authorList>
    </citation>
    <scope>NUCLEOTIDE SEQUENCE [LARGE SCALE GENOMIC DNA]</scope>
    <source>
        <strain evidence="10 11">NIES-4479</strain>
    </source>
</reference>
<feature type="domain" description="Guanylate cyclase" evidence="9">
    <location>
        <begin position="1445"/>
        <end position="1587"/>
    </location>
</feature>
<dbReference type="GO" id="GO:0005886">
    <property type="term" value="C:plasma membrane"/>
    <property type="evidence" value="ECO:0007669"/>
    <property type="project" value="TreeGrafter"/>
</dbReference>